<dbReference type="eggNOG" id="arCOG02038">
    <property type="taxonomic scope" value="Archaea"/>
</dbReference>
<dbReference type="Pfam" id="PF11495">
    <property type="entry name" value="Regulator_TrmB"/>
    <property type="match status" value="1"/>
</dbReference>
<dbReference type="InterPro" id="IPR002831">
    <property type="entry name" value="Tscrpt_reg_TrmB_N"/>
</dbReference>
<gene>
    <name evidence="5" type="ORF">HLRTI_002874</name>
    <name evidence="4" type="ORF">HTIA_0145</name>
</gene>
<dbReference type="Proteomes" id="UP000003861">
    <property type="component" value="Unassembled WGS sequence"/>
</dbReference>
<evidence type="ECO:0000313" key="6">
    <source>
        <dbReference type="Proteomes" id="UP000003861"/>
    </source>
</evidence>
<proteinExistence type="inferred from homology"/>
<dbReference type="Gene3D" id="3.30.870.10">
    <property type="entry name" value="Endonuclease Chain A"/>
    <property type="match status" value="1"/>
</dbReference>
<dbReference type="InterPro" id="IPR021586">
    <property type="entry name" value="Tscrpt_reg_TrmB_C"/>
</dbReference>
<reference evidence="4 7" key="3">
    <citation type="journal article" date="2014" name="Environ. Microbiol.">
        <title>Halorhabdus tiamatea: proteogenomics and glycosidase activity measurements identify the first cultivated euryarchaeon from a deep-sea anoxic brine lake as potential polysaccharide degrader.</title>
        <authorList>
            <person name="Werner J."/>
            <person name="Ferrer M."/>
            <person name="Michel G."/>
            <person name="Mann A.J."/>
            <person name="Huang S."/>
            <person name="Juarez S."/>
            <person name="Ciordia S."/>
            <person name="Albar J.P."/>
            <person name="Alcaide M."/>
            <person name="La Cono V."/>
            <person name="Yakimov M.M."/>
            <person name="Antunes A."/>
            <person name="Taborda M."/>
            <person name="Da Costa M.S."/>
            <person name="Amann R.I."/>
            <person name="Gloeckner F.O."/>
            <person name="Golyshina O.V."/>
            <person name="Golyshin P.N."/>
            <person name="Teeling H."/>
        </authorList>
    </citation>
    <scope>NUCLEOTIDE SEQUENCE [LARGE SCALE GENOMIC DNA]</scope>
    <source>
        <strain evidence="7">SARL4B</strain>
        <strain evidence="4">Type strain: SARL4B</strain>
    </source>
</reference>
<dbReference type="SUPFAM" id="SSF46785">
    <property type="entry name" value="Winged helix' DNA-binding domain"/>
    <property type="match status" value="1"/>
</dbReference>
<accession>F7PFP6</accession>
<feature type="domain" description="Transcription regulator TrmB C-terminal" evidence="3">
    <location>
        <begin position="112"/>
        <end position="353"/>
    </location>
</feature>
<evidence type="ECO:0000259" key="2">
    <source>
        <dbReference type="Pfam" id="PF01978"/>
    </source>
</evidence>
<dbReference type="Gene3D" id="1.10.10.10">
    <property type="entry name" value="Winged helix-like DNA-binding domain superfamily/Winged helix DNA-binding domain"/>
    <property type="match status" value="1"/>
</dbReference>
<keyword evidence="7" id="KW-1185">Reference proteome</keyword>
<dbReference type="PANTHER" id="PTHR34293">
    <property type="entry name" value="HTH-TYPE TRANSCRIPTIONAL REGULATOR TRMBL2"/>
    <property type="match status" value="1"/>
</dbReference>
<organism evidence="5 6">
    <name type="scientific">Halorhabdus tiamatea SARL4B</name>
    <dbReference type="NCBI Taxonomy" id="1033806"/>
    <lineage>
        <taxon>Archaea</taxon>
        <taxon>Methanobacteriati</taxon>
        <taxon>Methanobacteriota</taxon>
        <taxon>Stenosarchaea group</taxon>
        <taxon>Halobacteria</taxon>
        <taxon>Halobacteriales</taxon>
        <taxon>Haloarculaceae</taxon>
        <taxon>Halorhabdus</taxon>
    </lineage>
</organism>
<protein>
    <submittedName>
        <fullName evidence="4">Archaeal sugar-specific transcriptional regulator, TrmB family</fullName>
    </submittedName>
    <submittedName>
        <fullName evidence="5">Transcriptional regulator TrmB protein</fullName>
    </submittedName>
</protein>
<reference evidence="5 6" key="2">
    <citation type="journal article" date="2013" name="PLoS ONE">
        <title>INDIGO - INtegrated Data Warehouse of MIcrobial GenOmes with Examples from the Red Sea Extremophiles.</title>
        <authorList>
            <person name="Alam I."/>
            <person name="Antunes A."/>
            <person name="Kamau A.A."/>
            <person name="Ba Alawi W."/>
            <person name="Kalkatawi M."/>
            <person name="Stingl U."/>
            <person name="Bajic V.B."/>
        </authorList>
    </citation>
    <scope>NUCLEOTIDE SEQUENCE [LARGE SCALE GENOMIC DNA]</scope>
    <source>
        <strain evidence="5 6">SARL4B</strain>
    </source>
</reference>
<dbReference type="AlphaFoldDB" id="F7PFP6"/>
<dbReference type="KEGG" id="hti:HTIA_0145"/>
<sequence>MTESDDSALARQLAHFGLSDTEIQTYLAVLENGEAKASTIADATGVSKRYVYSVCEELEDQGFVEVNDHVVPTKIRAKRPEDVIEILSNRLEEIEPALERRFSAAETRPQRFDVIKSRVTVVKRINEYISEAEYRVAISIPHSTLPQVREALQDAVERGVLVLLLVTDTDTDGSEFAEYDRPVASAIRSWNVPIPVMIAVDRELGVISSSEMMTVANSDERAISLAQKRIVPTLFGSFLANFWLSADEVYVIEPAPLGRTYESIEHAVFQATLQLRAGNSVTARVEATSNADHEATETVTGRVLETNQGIAEPVTNEFPIEHSLVLETDEGRTTIGGHGAFLEEYAARTITLEDAE</sequence>
<dbReference type="RefSeq" id="WP_008523854.1">
    <property type="nucleotide sequence ID" value="NC_021921.1"/>
</dbReference>
<dbReference type="OrthoDB" id="201002at2157"/>
<dbReference type="InterPro" id="IPR051797">
    <property type="entry name" value="TrmB-like"/>
</dbReference>
<dbReference type="InterPro" id="IPR036388">
    <property type="entry name" value="WH-like_DNA-bd_sf"/>
</dbReference>
<evidence type="ECO:0000256" key="1">
    <source>
        <dbReference type="ARBA" id="ARBA00007287"/>
    </source>
</evidence>
<dbReference type="EMBL" id="AFNT02000043">
    <property type="protein sequence ID" value="ERJ05151.1"/>
    <property type="molecule type" value="Genomic_DNA"/>
</dbReference>
<dbReference type="PATRIC" id="fig|1033806.12.peg.141"/>
<dbReference type="SUPFAM" id="SSF159071">
    <property type="entry name" value="TrmB C-terminal domain-like"/>
    <property type="match status" value="1"/>
</dbReference>
<evidence type="ECO:0000259" key="3">
    <source>
        <dbReference type="Pfam" id="PF11495"/>
    </source>
</evidence>
<dbReference type="CDD" id="cd09124">
    <property type="entry name" value="PLDc_like_TrmB_middle"/>
    <property type="match status" value="1"/>
</dbReference>
<dbReference type="GeneID" id="23798510"/>
<dbReference type="Pfam" id="PF01978">
    <property type="entry name" value="TrmB"/>
    <property type="match status" value="1"/>
</dbReference>
<evidence type="ECO:0000313" key="4">
    <source>
        <dbReference type="EMBL" id="CCQ32296.1"/>
    </source>
</evidence>
<feature type="domain" description="Transcription regulator TrmB N-terminal" evidence="2">
    <location>
        <begin position="13"/>
        <end position="81"/>
    </location>
</feature>
<dbReference type="PANTHER" id="PTHR34293:SF1">
    <property type="entry name" value="HTH-TYPE TRANSCRIPTIONAL REGULATOR TRMBL2"/>
    <property type="match status" value="1"/>
</dbReference>
<dbReference type="HOGENOM" id="CLU_062979_0_0_2"/>
<dbReference type="InterPro" id="IPR036390">
    <property type="entry name" value="WH_DNA-bd_sf"/>
</dbReference>
<evidence type="ECO:0000313" key="7">
    <source>
        <dbReference type="Proteomes" id="UP000015381"/>
    </source>
</evidence>
<dbReference type="STRING" id="1033806.HTIA_0145"/>
<evidence type="ECO:0000313" key="5">
    <source>
        <dbReference type="EMBL" id="ERJ05151.1"/>
    </source>
</evidence>
<name>F7PFP6_9EURY</name>
<comment type="similarity">
    <text evidence="1">Belongs to the transcriptional regulator TrmB family.</text>
</comment>
<dbReference type="EMBL" id="HF571520">
    <property type="protein sequence ID" value="CCQ32296.1"/>
    <property type="molecule type" value="Genomic_DNA"/>
</dbReference>
<dbReference type="Proteomes" id="UP000015381">
    <property type="component" value="Chromosome I"/>
</dbReference>
<reference evidence="5 6" key="1">
    <citation type="journal article" date="2011" name="J. Bacteriol.">
        <title>Genome sequence of Halorhabdus tiamatea, the first archaeon isolated from a deep-sea anoxic brine lake.</title>
        <authorList>
            <person name="Antunes A."/>
            <person name="Alam I."/>
            <person name="Bajic V.B."/>
            <person name="Stingl U."/>
        </authorList>
    </citation>
    <scope>NUCLEOTIDE SEQUENCE [LARGE SCALE GENOMIC DNA]</scope>
    <source>
        <strain evidence="5 6">SARL4B</strain>
    </source>
</reference>
<dbReference type="SUPFAM" id="SSF56024">
    <property type="entry name" value="Phospholipase D/nuclease"/>
    <property type="match status" value="1"/>
</dbReference>